<sequence>MAQDTNIKNIRDLMLCNKEVKSLTENSIQLVELNHILASALPAKLAQFCRVANYRNGALILETSSGSSATQLKFMQPKIHALLKKSSKFRALQSISIRIAAPQQKLDRHYKRSASPVSEHNQTLIRQTADTLNDGDLASSMRKLADTLENYGKK</sequence>
<evidence type="ECO:0000313" key="1">
    <source>
        <dbReference type="EMBL" id="AUM14099.1"/>
    </source>
</evidence>
<organism evidence="1 2">
    <name type="scientific">Ketobacter alkanivorans</name>
    <dbReference type="NCBI Taxonomy" id="1917421"/>
    <lineage>
        <taxon>Bacteria</taxon>
        <taxon>Pseudomonadati</taxon>
        <taxon>Pseudomonadota</taxon>
        <taxon>Gammaproteobacteria</taxon>
        <taxon>Pseudomonadales</taxon>
        <taxon>Ketobacteraceae</taxon>
        <taxon>Ketobacter</taxon>
    </lineage>
</organism>
<dbReference type="Pfam" id="PF05258">
    <property type="entry name" value="DciA"/>
    <property type="match status" value="1"/>
</dbReference>
<name>A0A2K9LP04_9GAMM</name>
<accession>A0A2K9LP04</accession>
<dbReference type="Proteomes" id="UP000235116">
    <property type="component" value="Chromosome"/>
</dbReference>
<proteinExistence type="predicted"/>
<evidence type="ECO:0008006" key="3">
    <source>
        <dbReference type="Google" id="ProtNLM"/>
    </source>
</evidence>
<dbReference type="KEGG" id="kak:Kalk_17455"/>
<protein>
    <recommendedName>
        <fullName evidence="3">DUF721 domain-containing protein</fullName>
    </recommendedName>
</protein>
<gene>
    <name evidence="1" type="ORF">Kalk_17455</name>
</gene>
<dbReference type="AlphaFoldDB" id="A0A2K9LP04"/>
<dbReference type="InterPro" id="IPR007922">
    <property type="entry name" value="DciA-like"/>
</dbReference>
<keyword evidence="2" id="KW-1185">Reference proteome</keyword>
<reference evidence="2" key="1">
    <citation type="submission" date="2017-08" db="EMBL/GenBank/DDBJ databases">
        <title>Direct submision.</title>
        <authorList>
            <person name="Kim S.-J."/>
            <person name="Rhee S.-K."/>
        </authorList>
    </citation>
    <scope>NUCLEOTIDE SEQUENCE [LARGE SCALE GENOMIC DNA]</scope>
    <source>
        <strain evidence="2">GI5</strain>
    </source>
</reference>
<dbReference type="EMBL" id="CP022684">
    <property type="protein sequence ID" value="AUM14099.1"/>
    <property type="molecule type" value="Genomic_DNA"/>
</dbReference>
<evidence type="ECO:0000313" key="2">
    <source>
        <dbReference type="Proteomes" id="UP000235116"/>
    </source>
</evidence>